<proteinExistence type="inferred from homology"/>
<evidence type="ECO:0000256" key="4">
    <source>
        <dbReference type="ARBA" id="ARBA00023157"/>
    </source>
</evidence>
<feature type="chain" id="PRO_5010753074" description="Carboxylic ester hydrolase" evidence="6">
    <location>
        <begin position="25"/>
        <end position="558"/>
    </location>
</feature>
<accession>A0A1W4X913</accession>
<dbReference type="InterPro" id="IPR050309">
    <property type="entry name" value="Type-B_Carboxylest/Lipase"/>
</dbReference>
<dbReference type="Gene3D" id="3.40.50.1820">
    <property type="entry name" value="alpha/beta hydrolase"/>
    <property type="match status" value="1"/>
</dbReference>
<name>A0A1W4X913_AGRPL</name>
<dbReference type="InterPro" id="IPR019826">
    <property type="entry name" value="Carboxylesterase_B_AS"/>
</dbReference>
<dbReference type="RefSeq" id="XP_018328878.1">
    <property type="nucleotide sequence ID" value="XM_018473376.1"/>
</dbReference>
<dbReference type="PROSITE" id="PS00941">
    <property type="entry name" value="CARBOXYLESTERASE_B_2"/>
    <property type="match status" value="1"/>
</dbReference>
<dbReference type="AlphaFoldDB" id="A0A1W4X913"/>
<feature type="signal peptide" evidence="6">
    <location>
        <begin position="1"/>
        <end position="24"/>
    </location>
</feature>
<dbReference type="STRING" id="224129.A0A1W4X913"/>
<dbReference type="KEGG" id="apln:108739470"/>
<keyword evidence="6" id="KW-0732">Signal</keyword>
<keyword evidence="8" id="KW-1185">Reference proteome</keyword>
<evidence type="ECO:0000313" key="8">
    <source>
        <dbReference type="Proteomes" id="UP000192223"/>
    </source>
</evidence>
<keyword evidence="2" id="KW-0719">Serine esterase</keyword>
<reference evidence="9 10" key="1">
    <citation type="submission" date="2025-04" db="UniProtKB">
        <authorList>
            <consortium name="RefSeq"/>
        </authorList>
    </citation>
    <scope>IDENTIFICATION</scope>
    <source>
        <tissue evidence="9 10">Entire body</tissue>
    </source>
</reference>
<protein>
    <recommendedName>
        <fullName evidence="6">Carboxylic ester hydrolase</fullName>
        <ecNumber evidence="6">3.1.1.-</ecNumber>
    </recommendedName>
</protein>
<dbReference type="PANTHER" id="PTHR11559">
    <property type="entry name" value="CARBOXYLESTERASE"/>
    <property type="match status" value="1"/>
</dbReference>
<keyword evidence="3 6" id="KW-0378">Hydrolase</keyword>
<dbReference type="EC" id="3.1.1.-" evidence="6"/>
<dbReference type="GO" id="GO:0052689">
    <property type="term" value="F:carboxylic ester hydrolase activity"/>
    <property type="evidence" value="ECO:0007669"/>
    <property type="project" value="UniProtKB-KW"/>
</dbReference>
<organism evidence="8 9">
    <name type="scientific">Agrilus planipennis</name>
    <name type="common">Emerald ash borer</name>
    <name type="synonym">Agrilus marcopoli</name>
    <dbReference type="NCBI Taxonomy" id="224129"/>
    <lineage>
        <taxon>Eukaryota</taxon>
        <taxon>Metazoa</taxon>
        <taxon>Ecdysozoa</taxon>
        <taxon>Arthropoda</taxon>
        <taxon>Hexapoda</taxon>
        <taxon>Insecta</taxon>
        <taxon>Pterygota</taxon>
        <taxon>Neoptera</taxon>
        <taxon>Endopterygota</taxon>
        <taxon>Coleoptera</taxon>
        <taxon>Polyphaga</taxon>
        <taxon>Elateriformia</taxon>
        <taxon>Buprestoidea</taxon>
        <taxon>Buprestidae</taxon>
        <taxon>Agrilinae</taxon>
        <taxon>Agrilus</taxon>
    </lineage>
</organism>
<evidence type="ECO:0000259" key="7">
    <source>
        <dbReference type="Pfam" id="PF00135"/>
    </source>
</evidence>
<evidence type="ECO:0000256" key="2">
    <source>
        <dbReference type="ARBA" id="ARBA00022487"/>
    </source>
</evidence>
<dbReference type="Pfam" id="PF00135">
    <property type="entry name" value="COesterase"/>
    <property type="match status" value="1"/>
</dbReference>
<evidence type="ECO:0000313" key="9">
    <source>
        <dbReference type="RefSeq" id="XP_018328878.1"/>
    </source>
</evidence>
<evidence type="ECO:0000256" key="1">
    <source>
        <dbReference type="ARBA" id="ARBA00005964"/>
    </source>
</evidence>
<evidence type="ECO:0000313" key="10">
    <source>
        <dbReference type="RefSeq" id="XP_018328879.1"/>
    </source>
</evidence>
<evidence type="ECO:0000256" key="6">
    <source>
        <dbReference type="RuleBase" id="RU361235"/>
    </source>
</evidence>
<evidence type="ECO:0000256" key="5">
    <source>
        <dbReference type="ARBA" id="ARBA00023180"/>
    </source>
</evidence>
<dbReference type="OrthoDB" id="6846267at2759"/>
<comment type="similarity">
    <text evidence="1 6">Belongs to the type-B carboxylesterase/lipase family.</text>
</comment>
<dbReference type="Proteomes" id="UP000192223">
    <property type="component" value="Unplaced"/>
</dbReference>
<dbReference type="GeneID" id="108739470"/>
<keyword evidence="4" id="KW-1015">Disulfide bond</keyword>
<dbReference type="PROSITE" id="PS00122">
    <property type="entry name" value="CARBOXYLESTERASE_B_1"/>
    <property type="match status" value="1"/>
</dbReference>
<dbReference type="InterPro" id="IPR019819">
    <property type="entry name" value="Carboxylesterase_B_CS"/>
</dbReference>
<evidence type="ECO:0000256" key="3">
    <source>
        <dbReference type="ARBA" id="ARBA00022801"/>
    </source>
</evidence>
<feature type="domain" description="Carboxylesterase type B" evidence="7">
    <location>
        <begin position="36"/>
        <end position="523"/>
    </location>
</feature>
<dbReference type="SUPFAM" id="SSF53474">
    <property type="entry name" value="alpha/beta-Hydrolases"/>
    <property type="match status" value="1"/>
</dbReference>
<keyword evidence="5" id="KW-0325">Glycoprotein</keyword>
<sequence>MGTIERTFRLLIIAIYFLLGNCYIEESFHSEEVLLSVETKAGIVRGVQKRTIEDKLYLAFEGIPYAKPPVGDRRFAPPEKFGKWNGTLLGNKWYTCAQLLLVVHRYVKLGQEDCLYLNVYVPRERIYKNANFSVIDYIHPGTFKMLSPRMAAGEIFIMNKDVIYVNFNYRLGVFGFLSTDDEIVPGNMGLKDQTMALQWVKENIHFFGGNPDSITLIGSSAGGVSVHYHYLSPLSRGLFHRGMSQSGTALNSWALINNPREKLMNLTKRLNCSQQSSKVMIDCLRNLSRGNILEAVKEMHSVFHLCPFLLFGPVVEKGPDAFLPEHPYKLLSSGNFMQVPWIASNTVDEGVIVVQPIVTLRKLGVLEEKWDDVLPFLLNFIYTANNTDLRRISEKIRDYYLGDKPAPKALNELIKLASDRIFLYDAYNALKLHAANSQAPVYYYRYSFNDGESVWGINGVAHADDSKIIFKMEHVPKILPSEVANTRDTLLDMVYSYATKGIPRINNREFPIFDGTPEGLVINIYSANNTTVEEFGELKSQTLWEELPIYENRKLFVH</sequence>
<dbReference type="RefSeq" id="XP_018328879.1">
    <property type="nucleotide sequence ID" value="XM_018473377.2"/>
</dbReference>
<gene>
    <name evidence="9 10" type="primary">LOC108739470</name>
</gene>
<dbReference type="InterPro" id="IPR002018">
    <property type="entry name" value="CarbesteraseB"/>
</dbReference>
<dbReference type="InterPro" id="IPR029058">
    <property type="entry name" value="AB_hydrolase_fold"/>
</dbReference>